<protein>
    <recommendedName>
        <fullName evidence="3">Isopenicillin N synthase-like Fe(2+) 2OG dioxygenase domain-containing protein</fullName>
    </recommendedName>
</protein>
<sequence length="320" mass="34993">MLAVAPASPVVVSLQRLQHGVDDETLEQAFGANSLGIIIVKDLQSKFLDLRQRVLASRASVLATLPSHELAELECEEATWLIGWSCGKEKVAKSGKADVYKGSFYINCAFHNDASLEGPRSDLVASYANHKAYTAPNLWPEEVAQLQGFKSECKELINLIIDVAELVAGNCDRYISKLYADYETGYLKSMIKQSTCTKARLLHYFPAQDGCGNNDDAEDDDWCGEHVDHSCLTGLTSAVFLDESRGITHALDGSPDPEAGLYIRNRNDEVVKVNIPHDCLAFQSGSALQEISKGKFRAVPHFVKGTSMPRIARNTLAVGS</sequence>
<reference evidence="1 2" key="1">
    <citation type="submission" date="2024-03" db="EMBL/GenBank/DDBJ databases">
        <authorList>
            <person name="Brejova B."/>
        </authorList>
    </citation>
    <scope>NUCLEOTIDE SEQUENCE [LARGE SCALE GENOMIC DNA]</scope>
    <source>
        <strain evidence="1 2">CBS 14171</strain>
    </source>
</reference>
<evidence type="ECO:0000313" key="2">
    <source>
        <dbReference type="Proteomes" id="UP001497383"/>
    </source>
</evidence>
<organism evidence="1 2">
    <name type="scientific">Lodderomyces beijingensis</name>
    <dbReference type="NCBI Taxonomy" id="1775926"/>
    <lineage>
        <taxon>Eukaryota</taxon>
        <taxon>Fungi</taxon>
        <taxon>Dikarya</taxon>
        <taxon>Ascomycota</taxon>
        <taxon>Saccharomycotina</taxon>
        <taxon>Pichiomycetes</taxon>
        <taxon>Debaryomycetaceae</taxon>
        <taxon>Candida/Lodderomyces clade</taxon>
        <taxon>Lodderomyces</taxon>
    </lineage>
</organism>
<keyword evidence="2" id="KW-1185">Reference proteome</keyword>
<proteinExistence type="predicted"/>
<gene>
    <name evidence="1" type="ORF">LODBEIA_P19530</name>
</gene>
<dbReference type="Proteomes" id="UP001497383">
    <property type="component" value="Chromosome 2"/>
</dbReference>
<dbReference type="InterPro" id="IPR027443">
    <property type="entry name" value="IPNS-like_sf"/>
</dbReference>
<evidence type="ECO:0000313" key="1">
    <source>
        <dbReference type="EMBL" id="CAK9437575.1"/>
    </source>
</evidence>
<dbReference type="GeneID" id="92207149"/>
<dbReference type="SUPFAM" id="SSF51197">
    <property type="entry name" value="Clavaminate synthase-like"/>
    <property type="match status" value="1"/>
</dbReference>
<dbReference type="RefSeq" id="XP_066828891.1">
    <property type="nucleotide sequence ID" value="XM_066971898.1"/>
</dbReference>
<name>A0ABP0ZIN0_9ASCO</name>
<dbReference type="PANTHER" id="PTHR48420">
    <property type="entry name" value="NON-HAEM DIOXYGENASE N-TERMINAL DOMAIN-CONTAINING PROTEIN"/>
    <property type="match status" value="1"/>
</dbReference>
<evidence type="ECO:0008006" key="3">
    <source>
        <dbReference type="Google" id="ProtNLM"/>
    </source>
</evidence>
<dbReference type="EMBL" id="OZ022406">
    <property type="protein sequence ID" value="CAK9437575.1"/>
    <property type="molecule type" value="Genomic_DNA"/>
</dbReference>
<dbReference type="Gene3D" id="2.60.120.330">
    <property type="entry name" value="B-lactam Antibiotic, Isopenicillin N Synthase, Chain"/>
    <property type="match status" value="1"/>
</dbReference>
<accession>A0ABP0ZIN0</accession>
<dbReference type="PANTHER" id="PTHR48420:SF1">
    <property type="entry name" value="NON-HAEM DIOXYGENASE N-TERMINAL DOMAIN-CONTAINING PROTEIN"/>
    <property type="match status" value="1"/>
</dbReference>